<proteinExistence type="predicted"/>
<sequence>MAWSTREIAELAGTSLRAVRHYHEVGLLEEPERRSNGYKQYGVAHLVRVLRIKRLTDLGFSLSQIEAMGDDDEHPEDALRTLDAELAATIERLQRARVELGVILRRSVPADLPSELAPATAADPEMSDADRSLVTVMSRVVGPDRIEALATMLRETPRNPTDRELDTLPADADEATRQDLAERMAPHTAALFEAHPDAIALHTGAPRGERFAVQTVQTAMAELYNPAQLDVLKRVGTLLRLQEKAAGEQKATGEP</sequence>
<dbReference type="EMBL" id="JBEDNQ010000012">
    <property type="protein sequence ID" value="MEQ3553839.1"/>
    <property type="molecule type" value="Genomic_DNA"/>
</dbReference>
<organism evidence="3 4">
    <name type="scientific">Pseudonocardia nematodicida</name>
    <dbReference type="NCBI Taxonomy" id="1206997"/>
    <lineage>
        <taxon>Bacteria</taxon>
        <taxon>Bacillati</taxon>
        <taxon>Actinomycetota</taxon>
        <taxon>Actinomycetes</taxon>
        <taxon>Pseudonocardiales</taxon>
        <taxon>Pseudonocardiaceae</taxon>
        <taxon>Pseudonocardia</taxon>
    </lineage>
</organism>
<dbReference type="RefSeq" id="WP_349300914.1">
    <property type="nucleotide sequence ID" value="NZ_JBEDNQ010000012.1"/>
</dbReference>
<dbReference type="InterPro" id="IPR009061">
    <property type="entry name" value="DNA-bd_dom_put_sf"/>
</dbReference>
<evidence type="ECO:0000313" key="4">
    <source>
        <dbReference type="Proteomes" id="UP001494902"/>
    </source>
</evidence>
<dbReference type="PANTHER" id="PTHR30204">
    <property type="entry name" value="REDOX-CYCLING DRUG-SENSING TRANSCRIPTIONAL ACTIVATOR SOXR"/>
    <property type="match status" value="1"/>
</dbReference>
<keyword evidence="4" id="KW-1185">Reference proteome</keyword>
<reference evidence="3 4" key="1">
    <citation type="submission" date="2024-03" db="EMBL/GenBank/DDBJ databases">
        <title>Draft genome sequence of Pseudonocardia nematodicida JCM 31783.</title>
        <authorList>
            <person name="Butdee W."/>
            <person name="Duangmal K."/>
        </authorList>
    </citation>
    <scope>NUCLEOTIDE SEQUENCE [LARGE SCALE GENOMIC DNA]</scope>
    <source>
        <strain evidence="3 4">JCM 31783</strain>
    </source>
</reference>
<dbReference type="Pfam" id="PF13411">
    <property type="entry name" value="MerR_1"/>
    <property type="match status" value="1"/>
</dbReference>
<evidence type="ECO:0000259" key="2">
    <source>
        <dbReference type="PROSITE" id="PS50937"/>
    </source>
</evidence>
<protein>
    <submittedName>
        <fullName evidence="3">MerR family transcriptional regulator</fullName>
    </submittedName>
</protein>
<dbReference type="Proteomes" id="UP001494902">
    <property type="component" value="Unassembled WGS sequence"/>
</dbReference>
<name>A0ABV1KHL9_9PSEU</name>
<dbReference type="PROSITE" id="PS50937">
    <property type="entry name" value="HTH_MERR_2"/>
    <property type="match status" value="1"/>
</dbReference>
<dbReference type="Gene3D" id="1.10.1660.10">
    <property type="match status" value="1"/>
</dbReference>
<dbReference type="InterPro" id="IPR047057">
    <property type="entry name" value="MerR_fam"/>
</dbReference>
<keyword evidence="1" id="KW-0238">DNA-binding</keyword>
<evidence type="ECO:0000256" key="1">
    <source>
        <dbReference type="ARBA" id="ARBA00023125"/>
    </source>
</evidence>
<comment type="caution">
    <text evidence="3">The sequence shown here is derived from an EMBL/GenBank/DDBJ whole genome shotgun (WGS) entry which is preliminary data.</text>
</comment>
<dbReference type="SMART" id="SM00422">
    <property type="entry name" value="HTH_MERR"/>
    <property type="match status" value="1"/>
</dbReference>
<dbReference type="InterPro" id="IPR000551">
    <property type="entry name" value="MerR-type_HTH_dom"/>
</dbReference>
<accession>A0ABV1KHL9</accession>
<feature type="domain" description="HTH merR-type" evidence="2">
    <location>
        <begin position="2"/>
        <end position="71"/>
    </location>
</feature>
<dbReference type="PANTHER" id="PTHR30204:SF93">
    <property type="entry name" value="HTH MERR-TYPE DOMAIN-CONTAINING PROTEIN"/>
    <property type="match status" value="1"/>
</dbReference>
<evidence type="ECO:0000313" key="3">
    <source>
        <dbReference type="EMBL" id="MEQ3553839.1"/>
    </source>
</evidence>
<gene>
    <name evidence="3" type="ORF">WIS52_25470</name>
</gene>
<dbReference type="SUPFAM" id="SSF46955">
    <property type="entry name" value="Putative DNA-binding domain"/>
    <property type="match status" value="1"/>
</dbReference>
<dbReference type="CDD" id="cd00592">
    <property type="entry name" value="HTH_MerR-like"/>
    <property type="match status" value="1"/>
</dbReference>